<dbReference type="SUPFAM" id="SSF48452">
    <property type="entry name" value="TPR-like"/>
    <property type="match status" value="2"/>
</dbReference>
<organism evidence="4 5">
    <name type="scientific">Candidatus Nitrospira nitrificans</name>
    <dbReference type="NCBI Taxonomy" id="1742973"/>
    <lineage>
        <taxon>Bacteria</taxon>
        <taxon>Pseudomonadati</taxon>
        <taxon>Nitrospirota</taxon>
        <taxon>Nitrospiria</taxon>
        <taxon>Nitrospirales</taxon>
        <taxon>Nitrospiraceae</taxon>
        <taxon>Nitrospira</taxon>
    </lineage>
</organism>
<dbReference type="PROSITE" id="PS50005">
    <property type="entry name" value="TPR"/>
    <property type="match status" value="1"/>
</dbReference>
<evidence type="ECO:0000259" key="3">
    <source>
        <dbReference type="Pfam" id="PF12770"/>
    </source>
</evidence>
<keyword evidence="2" id="KW-0812">Transmembrane</keyword>
<proteinExistence type="predicted"/>
<feature type="domain" description="CHAT" evidence="3">
    <location>
        <begin position="533"/>
        <end position="797"/>
    </location>
</feature>
<dbReference type="EMBL" id="CZPZ01000003">
    <property type="protein sequence ID" value="CUS32651.1"/>
    <property type="molecule type" value="Genomic_DNA"/>
</dbReference>
<dbReference type="InterPro" id="IPR024983">
    <property type="entry name" value="CHAT_dom"/>
</dbReference>
<evidence type="ECO:0000313" key="5">
    <source>
        <dbReference type="Proteomes" id="UP000198736"/>
    </source>
</evidence>
<dbReference type="SMART" id="SM00028">
    <property type="entry name" value="TPR"/>
    <property type="match status" value="6"/>
</dbReference>
<keyword evidence="2" id="KW-0472">Membrane</keyword>
<keyword evidence="1" id="KW-0802">TPR repeat</keyword>
<gene>
    <name evidence="4" type="ORF">COMA2_110022</name>
</gene>
<sequence>MECTRELWSIFFDTTVTADMPNVQSRPTFNQPRYLFIFCRTCLFLLLSALLFTVTRSESHEASSSTDSVMKEGGRYFERGALSEALSHWKQAADLYKNEGNKPAQVEALVLSAQASMGLGQSKQALQSLELALSLARKSDDPLAEASVLGQLGRTYSTLRQLPEASEYLQQALTLAKQRQASPLLATILNDLGILLGFKRQDRDALVAFQESLTHAHNADLHLLAATARTNAARVLLRVNQPTDSRLALDAALTQLQDVIPPSRNTALGLIGIALAYQRLIPHLPQERDPLALRTAGALQEAAAIAERQGDKRTLSYALGHLGRLYETEFRMDEALRLTRRAIFSAQSVDAPESLYRWQWQLGRQLAATGQPDKAIDSYRQAASTLHPIRVEVTRASFEDPTADQDSVKPLFFELADLLLQRASLTGDNHAVEDSLFAARDAIEAYKTAELRDYFKDDCVDAVRSKLALLDRLSSDTAVVYPIMFSSRLELLISLPTGLTRIAVPVTADRLTLEIRAFRRLVEKRTTREYLPHARQLYDWLVRPLETDLSRLGITTLVFVPDSALRTIPLAALHDGSSFLIDKFALAMTPGLTLTDPRPLNRDKLRFLAAGLTKSVQGFPPLPYVAEEVASIEQLYKGDQLLNSDFQATRLEKELRDGRYGALHIATHGKFSTDANDSFLLTFDGKLTIQSLDQLVGLFRFRQEPLELLTLSACQTGVGDDRAALGLAGVALKAGARSALATLWFINDEAAAALVSEFYRQLRNPSLSKAVALQRAQMKLLSDRVYEHPAYWSPFLLLNNWL</sequence>
<feature type="transmembrane region" description="Helical" evidence="2">
    <location>
        <begin position="34"/>
        <end position="54"/>
    </location>
</feature>
<dbReference type="PANTHER" id="PTHR10098">
    <property type="entry name" value="RAPSYN-RELATED"/>
    <property type="match status" value="1"/>
</dbReference>
<dbReference type="OrthoDB" id="9761935at2"/>
<keyword evidence="2" id="KW-1133">Transmembrane helix</keyword>
<evidence type="ECO:0000256" key="1">
    <source>
        <dbReference type="PROSITE-ProRule" id="PRU00339"/>
    </source>
</evidence>
<dbReference type="Proteomes" id="UP000198736">
    <property type="component" value="Unassembled WGS sequence"/>
</dbReference>
<accession>A0A0S4L9U0</accession>
<dbReference type="Pfam" id="PF12770">
    <property type="entry name" value="CHAT"/>
    <property type="match status" value="1"/>
</dbReference>
<name>A0A0S4L9U0_9BACT</name>
<keyword evidence="5" id="KW-1185">Reference proteome</keyword>
<dbReference type="Pfam" id="PF13424">
    <property type="entry name" value="TPR_12"/>
    <property type="match status" value="1"/>
</dbReference>
<dbReference type="InterPro" id="IPR019734">
    <property type="entry name" value="TPR_rpt"/>
</dbReference>
<dbReference type="AlphaFoldDB" id="A0A0S4L9U0"/>
<dbReference type="Gene3D" id="1.25.40.10">
    <property type="entry name" value="Tetratricopeptide repeat domain"/>
    <property type="match status" value="2"/>
</dbReference>
<dbReference type="STRING" id="1742973.COMA2_110022"/>
<protein>
    <recommendedName>
        <fullName evidence="3">CHAT domain-containing protein</fullName>
    </recommendedName>
</protein>
<evidence type="ECO:0000256" key="2">
    <source>
        <dbReference type="SAM" id="Phobius"/>
    </source>
</evidence>
<feature type="repeat" description="TPR" evidence="1">
    <location>
        <begin position="146"/>
        <end position="179"/>
    </location>
</feature>
<evidence type="ECO:0000313" key="4">
    <source>
        <dbReference type="EMBL" id="CUS32651.1"/>
    </source>
</evidence>
<reference evidence="5" key="1">
    <citation type="submission" date="2015-10" db="EMBL/GenBank/DDBJ databases">
        <authorList>
            <person name="Luecker S."/>
            <person name="Luecker S."/>
        </authorList>
    </citation>
    <scope>NUCLEOTIDE SEQUENCE [LARGE SCALE GENOMIC DNA]</scope>
</reference>
<dbReference type="InterPro" id="IPR011990">
    <property type="entry name" value="TPR-like_helical_dom_sf"/>
</dbReference>